<name>A0A090RT58_9VIBR</name>
<dbReference type="STRING" id="990268.JCM19235_2018"/>
<evidence type="ECO:0000313" key="1">
    <source>
        <dbReference type="EMBL" id="GAL18595.1"/>
    </source>
</evidence>
<accession>A0A090RT58</accession>
<dbReference type="AlphaFoldDB" id="A0A090RT58"/>
<organism evidence="1 2">
    <name type="scientific">Vibrio maritimus</name>
    <dbReference type="NCBI Taxonomy" id="990268"/>
    <lineage>
        <taxon>Bacteria</taxon>
        <taxon>Pseudomonadati</taxon>
        <taxon>Pseudomonadota</taxon>
        <taxon>Gammaproteobacteria</taxon>
        <taxon>Vibrionales</taxon>
        <taxon>Vibrionaceae</taxon>
        <taxon>Vibrio</taxon>
    </lineage>
</organism>
<dbReference type="EMBL" id="BBMR01000003">
    <property type="protein sequence ID" value="GAL18595.1"/>
    <property type="molecule type" value="Genomic_DNA"/>
</dbReference>
<sequence length="61" mass="7211">MTYLTAQLLDKPDWETFAKQGMEVTLQRAQYNMPFEYVADYFPKEQQEELKGTTINMAKQT</sequence>
<comment type="caution">
    <text evidence="1">The sequence shown here is derived from an EMBL/GenBank/DDBJ whole genome shotgun (WGS) entry which is preliminary data.</text>
</comment>
<gene>
    <name evidence="1" type="ORF">JCM19235_2018</name>
</gene>
<keyword evidence="2" id="KW-1185">Reference proteome</keyword>
<proteinExistence type="predicted"/>
<protein>
    <submittedName>
        <fullName evidence="1">Uncharacterized protein</fullName>
    </submittedName>
</protein>
<dbReference type="Proteomes" id="UP000029228">
    <property type="component" value="Unassembled WGS sequence"/>
</dbReference>
<reference evidence="1 2" key="1">
    <citation type="submission" date="2014-09" db="EMBL/GenBank/DDBJ databases">
        <title>Vibrio maritimus JCM 19235. (C45) whole genome shotgun sequence.</title>
        <authorList>
            <person name="Sawabe T."/>
            <person name="Meirelles P."/>
            <person name="Nakanishi M."/>
            <person name="Sayaka M."/>
            <person name="Hattori M."/>
            <person name="Ohkuma M."/>
        </authorList>
    </citation>
    <scope>NUCLEOTIDE SEQUENCE [LARGE SCALE GENOMIC DNA]</scope>
    <source>
        <strain evidence="2">JCM19235</strain>
    </source>
</reference>
<evidence type="ECO:0000313" key="2">
    <source>
        <dbReference type="Proteomes" id="UP000029228"/>
    </source>
</evidence>